<sequence length="52" mass="6042">MQPKEEANLTATINKKVFYEMSLYALENGMKKREIVELALIQYLKKHKGGDK</sequence>
<name>A0ABY8J404_9BACI</name>
<dbReference type="EMBL" id="CP121672">
    <property type="protein sequence ID" value="WFT77110.1"/>
    <property type="molecule type" value="Genomic_DNA"/>
</dbReference>
<dbReference type="Proteomes" id="UP001221597">
    <property type="component" value="Plasmid unnamed"/>
</dbReference>
<accession>A0ABY8J404</accession>
<evidence type="ECO:0000313" key="2">
    <source>
        <dbReference type="Proteomes" id="UP001221597"/>
    </source>
</evidence>
<dbReference type="InterPro" id="IPR013321">
    <property type="entry name" value="Arc_rbn_hlx_hlx"/>
</dbReference>
<dbReference type="Gene3D" id="1.10.1220.10">
    <property type="entry name" value="Met repressor-like"/>
    <property type="match status" value="1"/>
</dbReference>
<reference evidence="1 2" key="1">
    <citation type="submission" date="2023-04" db="EMBL/GenBank/DDBJ databases">
        <title>Genome sequence of Halobacillus naozhouensis KACC 21980.</title>
        <authorList>
            <person name="Kim S."/>
            <person name="Heo J."/>
            <person name="Kwon S.-W."/>
        </authorList>
    </citation>
    <scope>NUCLEOTIDE SEQUENCE [LARGE SCALE GENOMIC DNA]</scope>
    <source>
        <strain evidence="1 2">KCTC 13234</strain>
        <plasmid evidence="1 2">unnamed</plasmid>
    </source>
</reference>
<keyword evidence="2" id="KW-1185">Reference proteome</keyword>
<keyword evidence="1" id="KW-0614">Plasmid</keyword>
<evidence type="ECO:0008006" key="3">
    <source>
        <dbReference type="Google" id="ProtNLM"/>
    </source>
</evidence>
<evidence type="ECO:0000313" key="1">
    <source>
        <dbReference type="EMBL" id="WFT77110.1"/>
    </source>
</evidence>
<organism evidence="1 2">
    <name type="scientific">Halobacillus naozhouensis</name>
    <dbReference type="NCBI Taxonomy" id="554880"/>
    <lineage>
        <taxon>Bacteria</taxon>
        <taxon>Bacillati</taxon>
        <taxon>Bacillota</taxon>
        <taxon>Bacilli</taxon>
        <taxon>Bacillales</taxon>
        <taxon>Bacillaceae</taxon>
        <taxon>Halobacillus</taxon>
    </lineage>
</organism>
<dbReference type="RefSeq" id="WP_283079046.1">
    <property type="nucleotide sequence ID" value="NZ_CP121672.1"/>
</dbReference>
<gene>
    <name evidence="1" type="ORF">P9989_21500</name>
</gene>
<proteinExistence type="predicted"/>
<geneLocation type="plasmid" evidence="1 2">
    <name>unnamed</name>
</geneLocation>
<protein>
    <recommendedName>
        <fullName evidence="3">CopG family transcriptional regulator</fullName>
    </recommendedName>
</protein>